<dbReference type="AlphaFoldDB" id="A0AA35ZD16"/>
<accession>A0AA35ZD16</accession>
<proteinExistence type="predicted"/>
<organism evidence="2 3">
    <name type="scientific">Lactuca saligna</name>
    <name type="common">Willowleaf lettuce</name>
    <dbReference type="NCBI Taxonomy" id="75948"/>
    <lineage>
        <taxon>Eukaryota</taxon>
        <taxon>Viridiplantae</taxon>
        <taxon>Streptophyta</taxon>
        <taxon>Embryophyta</taxon>
        <taxon>Tracheophyta</taxon>
        <taxon>Spermatophyta</taxon>
        <taxon>Magnoliopsida</taxon>
        <taxon>eudicotyledons</taxon>
        <taxon>Gunneridae</taxon>
        <taxon>Pentapetalae</taxon>
        <taxon>asterids</taxon>
        <taxon>campanulids</taxon>
        <taxon>Asterales</taxon>
        <taxon>Asteraceae</taxon>
        <taxon>Cichorioideae</taxon>
        <taxon>Cichorieae</taxon>
        <taxon>Lactucinae</taxon>
        <taxon>Lactuca</taxon>
    </lineage>
</organism>
<dbReference type="Proteomes" id="UP001177003">
    <property type="component" value="Chromosome 6"/>
</dbReference>
<keyword evidence="3" id="KW-1185">Reference proteome</keyword>
<evidence type="ECO:0000313" key="2">
    <source>
        <dbReference type="EMBL" id="CAI9290310.1"/>
    </source>
</evidence>
<keyword evidence="1" id="KW-0812">Transmembrane</keyword>
<feature type="transmembrane region" description="Helical" evidence="1">
    <location>
        <begin position="7"/>
        <end position="30"/>
    </location>
</feature>
<gene>
    <name evidence="2" type="ORF">LSALG_LOCUS29507</name>
</gene>
<protein>
    <recommendedName>
        <fullName evidence="4">Protein S-acyltransferase</fullName>
    </recommendedName>
</protein>
<keyword evidence="1" id="KW-1133">Transmembrane helix</keyword>
<evidence type="ECO:0000313" key="3">
    <source>
        <dbReference type="Proteomes" id="UP001177003"/>
    </source>
</evidence>
<dbReference type="EMBL" id="OX465082">
    <property type="protein sequence ID" value="CAI9290310.1"/>
    <property type="molecule type" value="Genomic_DNA"/>
</dbReference>
<sequence>MKRRRSVSFPILAVLVLMEMVYYGMVFVFLDDWLGLQSPTGWINTVIFTSLASFTLFSFFVSVLIDPGGIPSGYFPDIVDNDDSDQESRDTVRFTFYSYPFEFFIHILIRPISVLSLEQLMLIEFGDYLCLN</sequence>
<feature type="transmembrane region" description="Helical" evidence="1">
    <location>
        <begin position="42"/>
        <end position="65"/>
    </location>
</feature>
<keyword evidence="1" id="KW-0472">Membrane</keyword>
<evidence type="ECO:0008006" key="4">
    <source>
        <dbReference type="Google" id="ProtNLM"/>
    </source>
</evidence>
<reference evidence="2" key="1">
    <citation type="submission" date="2023-04" db="EMBL/GenBank/DDBJ databases">
        <authorList>
            <person name="Vijverberg K."/>
            <person name="Xiong W."/>
            <person name="Schranz E."/>
        </authorList>
    </citation>
    <scope>NUCLEOTIDE SEQUENCE</scope>
</reference>
<evidence type="ECO:0000256" key="1">
    <source>
        <dbReference type="SAM" id="Phobius"/>
    </source>
</evidence>
<name>A0AA35ZD16_LACSI</name>